<dbReference type="AlphaFoldDB" id="A0A5C5RNJ4"/>
<evidence type="ECO:0000259" key="1">
    <source>
        <dbReference type="Pfam" id="PF13847"/>
    </source>
</evidence>
<dbReference type="GO" id="GO:0008168">
    <property type="term" value="F:methyltransferase activity"/>
    <property type="evidence" value="ECO:0007669"/>
    <property type="project" value="UniProtKB-KW"/>
</dbReference>
<accession>A0A5C5RNJ4</accession>
<keyword evidence="3" id="KW-1185">Reference proteome</keyword>
<dbReference type="OrthoDB" id="3636702at2"/>
<evidence type="ECO:0000313" key="3">
    <source>
        <dbReference type="Proteomes" id="UP000319375"/>
    </source>
</evidence>
<dbReference type="Proteomes" id="UP000319375">
    <property type="component" value="Unassembled WGS sequence"/>
</dbReference>
<dbReference type="InterPro" id="IPR025714">
    <property type="entry name" value="Methyltranfer_dom"/>
</dbReference>
<dbReference type="GO" id="GO:0032259">
    <property type="term" value="P:methylation"/>
    <property type="evidence" value="ECO:0007669"/>
    <property type="project" value="UniProtKB-KW"/>
</dbReference>
<reference evidence="2 3" key="1">
    <citation type="submission" date="2019-06" db="EMBL/GenBank/DDBJ databases">
        <title>Tsukamurella conjunctivitidis sp. nov., Tsukamurella assacharolytica sp. nov. and Tsukamurella sputae sp. nov. isolated from patients with conjunctivitis, bacteraemia (lymphoma) and respiratory infection (sputum) in Hong Kong.</title>
        <authorList>
            <person name="Teng J.L.L."/>
            <person name="Lee H.H."/>
            <person name="Fong J.Y.H."/>
            <person name="Fok K.M.N."/>
            <person name="Lau S.K.P."/>
            <person name="Woo P.C.Y."/>
        </authorList>
    </citation>
    <scope>NUCLEOTIDE SEQUENCE [LARGE SCALE GENOMIC DNA]</scope>
    <source>
        <strain evidence="2 3">HKU72</strain>
    </source>
</reference>
<protein>
    <submittedName>
        <fullName evidence="2">Methyltransferase domain-containing protein</fullName>
    </submittedName>
</protein>
<proteinExistence type="predicted"/>
<dbReference type="RefSeq" id="WP_114514621.1">
    <property type="nucleotide sequence ID" value="NZ_VIGX01000033.1"/>
</dbReference>
<organism evidence="2 3">
    <name type="scientific">Tsukamurella conjunctivitidis</name>
    <dbReference type="NCBI Taxonomy" id="2592068"/>
    <lineage>
        <taxon>Bacteria</taxon>
        <taxon>Bacillati</taxon>
        <taxon>Actinomycetota</taxon>
        <taxon>Actinomycetes</taxon>
        <taxon>Mycobacteriales</taxon>
        <taxon>Tsukamurellaceae</taxon>
        <taxon>Tsukamurella</taxon>
    </lineage>
</organism>
<sequence>MTQNDQASFAVGKMHEPEVERFVSALDRQGEMDVVQALRGWVRDRLELTAGGTVVDVGCGTGEELLQLANIVGQSGRAIGFDANDPMLETARTRTAGVSNVEIEKAEASVLPCATGSVDALVSERVLQHLQYDPAVAVGEFARVVRVGGRVGLTDTDWSSLQVLVTDDPVATAELDEVRARIPLPFTSNQEAGKHLEEYCAAAGLAVLERQSFILAEFAPAMIQGVRAGLSAAAEQVLEQHELAAANRLLDDALGRDALRIAVRLHAVIARR</sequence>
<keyword evidence="2" id="KW-0808">Transferase</keyword>
<dbReference type="Gene3D" id="3.40.50.150">
    <property type="entry name" value="Vaccinia Virus protein VP39"/>
    <property type="match status" value="1"/>
</dbReference>
<dbReference type="SUPFAM" id="SSF53335">
    <property type="entry name" value="S-adenosyl-L-methionine-dependent methyltransferases"/>
    <property type="match status" value="1"/>
</dbReference>
<evidence type="ECO:0000313" key="2">
    <source>
        <dbReference type="EMBL" id="TWS24576.1"/>
    </source>
</evidence>
<dbReference type="EMBL" id="VIGX01000033">
    <property type="protein sequence ID" value="TWS24576.1"/>
    <property type="molecule type" value="Genomic_DNA"/>
</dbReference>
<dbReference type="CDD" id="cd02440">
    <property type="entry name" value="AdoMet_MTases"/>
    <property type="match status" value="1"/>
</dbReference>
<dbReference type="InterPro" id="IPR029063">
    <property type="entry name" value="SAM-dependent_MTases_sf"/>
</dbReference>
<dbReference type="PANTHER" id="PTHR43861:SF1">
    <property type="entry name" value="TRANS-ACONITATE 2-METHYLTRANSFERASE"/>
    <property type="match status" value="1"/>
</dbReference>
<name>A0A5C5RNJ4_9ACTN</name>
<dbReference type="PANTHER" id="PTHR43861">
    <property type="entry name" value="TRANS-ACONITATE 2-METHYLTRANSFERASE-RELATED"/>
    <property type="match status" value="1"/>
</dbReference>
<keyword evidence="2" id="KW-0489">Methyltransferase</keyword>
<feature type="domain" description="Methyltransferase" evidence="1">
    <location>
        <begin position="49"/>
        <end position="163"/>
    </location>
</feature>
<gene>
    <name evidence="2" type="ORF">FK530_23875</name>
</gene>
<comment type="caution">
    <text evidence="2">The sequence shown here is derived from an EMBL/GenBank/DDBJ whole genome shotgun (WGS) entry which is preliminary data.</text>
</comment>
<dbReference type="Pfam" id="PF13847">
    <property type="entry name" value="Methyltransf_31"/>
    <property type="match status" value="1"/>
</dbReference>